<dbReference type="EMBL" id="JABCUR010000002">
    <property type="protein sequence ID" value="NMW64436.1"/>
    <property type="molecule type" value="Genomic_DNA"/>
</dbReference>
<evidence type="ECO:0000313" key="2">
    <source>
        <dbReference type="EMBL" id="NMW64436.1"/>
    </source>
</evidence>
<dbReference type="AlphaFoldDB" id="A0A7Y0TZZ6"/>
<feature type="region of interest" description="Disordered" evidence="1">
    <location>
        <begin position="59"/>
        <end position="81"/>
    </location>
</feature>
<organism evidence="2 3">
    <name type="scientific">Mobiluncus mulieris</name>
    <dbReference type="NCBI Taxonomy" id="2052"/>
    <lineage>
        <taxon>Bacteria</taxon>
        <taxon>Bacillati</taxon>
        <taxon>Actinomycetota</taxon>
        <taxon>Actinomycetes</taxon>
        <taxon>Actinomycetales</taxon>
        <taxon>Actinomycetaceae</taxon>
        <taxon>Mobiluncus</taxon>
    </lineage>
</organism>
<gene>
    <name evidence="2" type="ORF">HHJ78_02555</name>
</gene>
<name>A0A7Y0TZZ6_9ACTO</name>
<evidence type="ECO:0000256" key="1">
    <source>
        <dbReference type="SAM" id="MobiDB-lite"/>
    </source>
</evidence>
<protein>
    <submittedName>
        <fullName evidence="2">Uncharacterized protein</fullName>
    </submittedName>
</protein>
<reference evidence="2 3" key="1">
    <citation type="submission" date="2020-04" db="EMBL/GenBank/DDBJ databases">
        <title>Antimicrobial susceptibility and clonality of vaginal-derived multi-drug resistant Mobiluncus isolates in China.</title>
        <authorList>
            <person name="Zhang X."/>
        </authorList>
    </citation>
    <scope>NUCLEOTIDE SEQUENCE [LARGE SCALE GENOMIC DNA]</scope>
    <source>
        <strain evidence="2 3">13</strain>
    </source>
</reference>
<sequence>MGNHRLVSPGVGGIEALHLLLRETPHLAADVWILGRVSLDDVTTPVMLRVFWELCERATPPGGSGQENAGQPVDGDTTASAVMRLAASGGAGIQTY</sequence>
<comment type="caution">
    <text evidence="2">The sequence shown here is derived from an EMBL/GenBank/DDBJ whole genome shotgun (WGS) entry which is preliminary data.</text>
</comment>
<proteinExistence type="predicted"/>
<accession>A0A7Y0TZZ6</accession>
<dbReference type="RefSeq" id="WP_169771564.1">
    <property type="nucleotide sequence ID" value="NZ_JABCUR010000002.1"/>
</dbReference>
<evidence type="ECO:0000313" key="3">
    <source>
        <dbReference type="Proteomes" id="UP000578252"/>
    </source>
</evidence>
<dbReference type="Proteomes" id="UP000578252">
    <property type="component" value="Unassembled WGS sequence"/>
</dbReference>